<comment type="caution">
    <text evidence="2">The sequence shown here is derived from an EMBL/GenBank/DDBJ whole genome shotgun (WGS) entry which is preliminary data.</text>
</comment>
<feature type="compositionally biased region" description="Basic residues" evidence="1">
    <location>
        <begin position="521"/>
        <end position="553"/>
    </location>
</feature>
<keyword evidence="3" id="KW-1185">Reference proteome</keyword>
<dbReference type="EMBL" id="ABCS01000074">
    <property type="protein sequence ID" value="EDM76062.1"/>
    <property type="molecule type" value="Genomic_DNA"/>
</dbReference>
<feature type="region of interest" description="Disordered" evidence="1">
    <location>
        <begin position="446"/>
        <end position="567"/>
    </location>
</feature>
<evidence type="ECO:0000256" key="1">
    <source>
        <dbReference type="SAM" id="MobiDB-lite"/>
    </source>
</evidence>
<reference evidence="2 3" key="1">
    <citation type="submission" date="2007-06" db="EMBL/GenBank/DDBJ databases">
        <authorList>
            <person name="Shimkets L."/>
            <person name="Ferriera S."/>
            <person name="Johnson J."/>
            <person name="Kravitz S."/>
            <person name="Beeson K."/>
            <person name="Sutton G."/>
            <person name="Rogers Y.-H."/>
            <person name="Friedman R."/>
            <person name="Frazier M."/>
            <person name="Venter J.C."/>
        </authorList>
    </citation>
    <scope>NUCLEOTIDE SEQUENCE [LARGE SCALE GENOMIC DNA]</scope>
    <source>
        <strain evidence="2 3">SIR-1</strain>
    </source>
</reference>
<dbReference type="Proteomes" id="UP000005801">
    <property type="component" value="Unassembled WGS sequence"/>
</dbReference>
<proteinExistence type="predicted"/>
<organism evidence="2 3">
    <name type="scientific">Plesiocystis pacifica SIR-1</name>
    <dbReference type="NCBI Taxonomy" id="391625"/>
    <lineage>
        <taxon>Bacteria</taxon>
        <taxon>Pseudomonadati</taxon>
        <taxon>Myxococcota</taxon>
        <taxon>Polyangia</taxon>
        <taxon>Nannocystales</taxon>
        <taxon>Nannocystaceae</taxon>
        <taxon>Plesiocystis</taxon>
    </lineage>
</organism>
<dbReference type="eggNOG" id="ENOG5033VDN">
    <property type="taxonomic scope" value="Bacteria"/>
</dbReference>
<name>A6GDL9_9BACT</name>
<evidence type="ECO:0000313" key="2">
    <source>
        <dbReference type="EMBL" id="EDM76062.1"/>
    </source>
</evidence>
<evidence type="ECO:0000313" key="3">
    <source>
        <dbReference type="Proteomes" id="UP000005801"/>
    </source>
</evidence>
<gene>
    <name evidence="2" type="ORF">PPSIR1_06828</name>
</gene>
<accession>A6GDL9</accession>
<feature type="compositionally biased region" description="Low complexity" evidence="1">
    <location>
        <begin position="462"/>
        <end position="481"/>
    </location>
</feature>
<dbReference type="AntiFam" id="ANF00203">
    <property type="entry name" value="Shadow ORF (opposite algB)"/>
</dbReference>
<sequence>MSTTTLRLARRQGQVVDVDGPLVGQHHRGLDAVLELADVAREVVLEQAGLGGLGDPVDRSAVATPVAIDEVLDEPQAVGRAAVAQGRQLDGHDADAVVEVLAEGPGVDHGGQVPVGRADDPDVRADRGGPADALELPVLEHAQQLALEGQGQLADLVDEQRAPVGDLELARRGPVRPRERPALVAEQLVLDQRLGQGGAVDLDEGLLAPRRVDVHRPGDELLAGPALAGDQHGRVGARGLADDGVDLAHGPGLADDLVEGVLGPRADLRLAGVGLFDRFGRLWIGLALEGAARAQVGVEAGRLEHLAGARGQGGGLGLVGEGELAAAGVEQLEHADDLAGAVADGQGEHRARREAGLAIDAGVEARVGPGIADGDDLALGRDGPGDALAEVEADALELGEVGDDAGQGAAAAVDEVEGPALGVEVLDDAVDDGDEQGVELDAAGQVGRRGQGDAVARSVPLGPSATRARSRGSRGSAALGRVAHEAQGRARSRPRKGRPAEALLPRPRARAGGIARVLGHGLRRPWRRTRPRARRRRRGGRRGRGRGPRRPRGCWRSDAGPGPRARP</sequence>
<feature type="compositionally biased region" description="Low complexity" evidence="1">
    <location>
        <begin position="500"/>
        <end position="516"/>
    </location>
</feature>
<protein>
    <submittedName>
        <fullName evidence="2">Uncharacterized protein</fullName>
    </submittedName>
</protein>
<dbReference type="AlphaFoldDB" id="A6GDL9"/>
<dbReference type="AntiFam" id="ANF00077">
    <property type="entry name" value="Shadow ORF (opposite AtoC)"/>
</dbReference>